<dbReference type="PROSITE" id="PS51257">
    <property type="entry name" value="PROKAR_LIPOPROTEIN"/>
    <property type="match status" value="1"/>
</dbReference>
<name>A0ABR6X670_9BURK</name>
<protein>
    <recommendedName>
        <fullName evidence="4">DUF4136 domain-containing protein</fullName>
    </recommendedName>
</protein>
<evidence type="ECO:0008006" key="4">
    <source>
        <dbReference type="Google" id="ProtNLM"/>
    </source>
</evidence>
<feature type="signal peptide" evidence="1">
    <location>
        <begin position="1"/>
        <end position="22"/>
    </location>
</feature>
<dbReference type="RefSeq" id="WP_186923518.1">
    <property type="nucleotide sequence ID" value="NZ_JACOFW010000016.1"/>
</dbReference>
<keyword evidence="1" id="KW-0732">Signal</keyword>
<sequence length="235" mass="26561">MKHFRASLVFLSAILLTGCASTFYSKISTINQLPEVLNNKTYTILEHAEQAKEPEYLHASEEVKTRLKELGFEEIDQSKAALKVSMQLISIPGNTHVSSIFGSGSYLITPSGMVIPMGGFWTSRYYPGFINTPYRFSPRSRFQYRLSSPFYSPFPFGNHLHPFYAADLNVRQYVDHGIEIVISDRSSGKVLYSVLAKSTQNDTEIAPYIELLIESALRDFPSKTGESRIEIQLEK</sequence>
<reference evidence="2 3" key="1">
    <citation type="submission" date="2020-08" db="EMBL/GenBank/DDBJ databases">
        <title>Novel species isolated from subtropical streams in China.</title>
        <authorList>
            <person name="Lu H."/>
        </authorList>
    </citation>
    <scope>NUCLEOTIDE SEQUENCE [LARGE SCALE GENOMIC DNA]</scope>
    <source>
        <strain evidence="2 3">KACC 16656</strain>
    </source>
</reference>
<evidence type="ECO:0000313" key="3">
    <source>
        <dbReference type="Proteomes" id="UP000648257"/>
    </source>
</evidence>
<accession>A0ABR6X670</accession>
<dbReference type="Proteomes" id="UP000648257">
    <property type="component" value="Unassembled WGS sequence"/>
</dbReference>
<evidence type="ECO:0000313" key="2">
    <source>
        <dbReference type="EMBL" id="MBC3808443.1"/>
    </source>
</evidence>
<gene>
    <name evidence="2" type="ORF">H8K52_13945</name>
</gene>
<evidence type="ECO:0000256" key="1">
    <source>
        <dbReference type="SAM" id="SignalP"/>
    </source>
</evidence>
<proteinExistence type="predicted"/>
<keyword evidence="3" id="KW-1185">Reference proteome</keyword>
<organism evidence="2 3">
    <name type="scientific">Undibacterium seohonense</name>
    <dbReference type="NCBI Taxonomy" id="1344950"/>
    <lineage>
        <taxon>Bacteria</taxon>
        <taxon>Pseudomonadati</taxon>
        <taxon>Pseudomonadota</taxon>
        <taxon>Betaproteobacteria</taxon>
        <taxon>Burkholderiales</taxon>
        <taxon>Oxalobacteraceae</taxon>
        <taxon>Undibacterium</taxon>
    </lineage>
</organism>
<comment type="caution">
    <text evidence="2">The sequence shown here is derived from an EMBL/GenBank/DDBJ whole genome shotgun (WGS) entry which is preliminary data.</text>
</comment>
<dbReference type="EMBL" id="JACOFW010000016">
    <property type="protein sequence ID" value="MBC3808443.1"/>
    <property type="molecule type" value="Genomic_DNA"/>
</dbReference>
<feature type="chain" id="PRO_5045399965" description="DUF4136 domain-containing protein" evidence="1">
    <location>
        <begin position="23"/>
        <end position="235"/>
    </location>
</feature>